<feature type="compositionally biased region" description="Basic and acidic residues" evidence="1">
    <location>
        <begin position="28"/>
        <end position="37"/>
    </location>
</feature>
<evidence type="ECO:0000256" key="1">
    <source>
        <dbReference type="SAM" id="MobiDB-lite"/>
    </source>
</evidence>
<proteinExistence type="predicted"/>
<evidence type="ECO:0000313" key="3">
    <source>
        <dbReference type="Proteomes" id="UP001498398"/>
    </source>
</evidence>
<keyword evidence="3" id="KW-1185">Reference proteome</keyword>
<dbReference type="Proteomes" id="UP001498398">
    <property type="component" value="Unassembled WGS sequence"/>
</dbReference>
<sequence>MSSIQRLKRNISNDPQKEAPSKKHKARKPFDDVRFKTPDPTLLSQSEVYKLPSSMGSHVSPSDFSPIPNKIPYPRSVRKTSSTNLKENSFASGSPVIKSRLVTKKYGKSRRKFRSKNAGLESPFNSCSSSASSPRSSSDSIFSPNLKRTLSDNVFGPSNPKSASQSQLDDIVPEVSPGIPRRPSVPTLLHNRDRIYRTLNSVSAVDLHIPHGLDRPTGSLDASQHFCRLPSNPSIDWDRPPSRASLFDYSGTYAYHESMDVDLDNSAPGNGFFADVRGTSTPFKRFDGPFTSVGTVDPALLTARVISDTETDSCSSGSESDMNASSSKSMITASRRLKAASRKRMKRGSGYTTPHDSDVEDLQDSIFSNDRSPWISDSLISPPNTMEWNIHFRNAYTQANEDPVPPEAQSEDVEMSEQVLQDMFDSLVLAEAVESPSKLQETTLIPRTRSVDDSLHLSETSVAGARRTRSGTILAPSIANTQVPASFLSRRTRSGTIVSGADEPVDNNGTANLTLAPAPTGTRRTRSGTVVSSTIGSSLPIVEEGRTSSLGIISGVPYVSNPTASVGPGRRSRNGSIVAGAKEPLVENFNVSKTSTTSRNRMRSGSIAALGATIGATLSGISGAGRRTRSGTITVARSTLPPAIEDSVISTWSRNEADVRAMHGDDTNVEQLLPALNIITPVQSHAQTPAQDEDEEDPLNILDLPLSPFGVSQSTSRLETAPSPAQGIRSVGLRARAKAVAKGITMIGLTKKAKGNLRARTEMAMDVDASREDESDDELLLK</sequence>
<feature type="compositionally biased region" description="Polar residues" evidence="1">
    <location>
        <begin position="312"/>
        <end position="331"/>
    </location>
</feature>
<name>A0ABR1JUI3_9AGAR</name>
<comment type="caution">
    <text evidence="2">The sequence shown here is derived from an EMBL/GenBank/DDBJ whole genome shotgun (WGS) entry which is preliminary data.</text>
</comment>
<gene>
    <name evidence="2" type="ORF">VKT23_005035</name>
</gene>
<feature type="region of interest" description="Disordered" evidence="1">
    <location>
        <begin position="1"/>
        <end position="145"/>
    </location>
</feature>
<reference evidence="2 3" key="1">
    <citation type="submission" date="2024-01" db="EMBL/GenBank/DDBJ databases">
        <title>A draft genome for the cacao thread blight pathogen Marasmiellus scandens.</title>
        <authorList>
            <person name="Baruah I.K."/>
            <person name="Leung J."/>
            <person name="Bukari Y."/>
            <person name="Amoako-Attah I."/>
            <person name="Meinhardt L.W."/>
            <person name="Bailey B.A."/>
            <person name="Cohen S.P."/>
        </authorList>
    </citation>
    <scope>NUCLEOTIDE SEQUENCE [LARGE SCALE GENOMIC DNA]</scope>
    <source>
        <strain evidence="2 3">GH-19</strain>
    </source>
</reference>
<feature type="compositionally biased region" description="Polar residues" evidence="1">
    <location>
        <begin position="79"/>
        <end position="92"/>
    </location>
</feature>
<feature type="region of interest" description="Disordered" evidence="1">
    <location>
        <begin position="498"/>
        <end position="528"/>
    </location>
</feature>
<dbReference type="EMBL" id="JBANRG010000005">
    <property type="protein sequence ID" value="KAK7466308.1"/>
    <property type="molecule type" value="Genomic_DNA"/>
</dbReference>
<accession>A0ABR1JUI3</accession>
<feature type="compositionally biased region" description="Polar residues" evidence="1">
    <location>
        <begin position="1"/>
        <end position="14"/>
    </location>
</feature>
<evidence type="ECO:0000313" key="2">
    <source>
        <dbReference type="EMBL" id="KAK7466308.1"/>
    </source>
</evidence>
<feature type="compositionally biased region" description="Basic residues" evidence="1">
    <location>
        <begin position="101"/>
        <end position="115"/>
    </location>
</feature>
<feature type="compositionally biased region" description="Low complexity" evidence="1">
    <location>
        <begin position="122"/>
        <end position="144"/>
    </location>
</feature>
<feature type="compositionally biased region" description="Polar residues" evidence="1">
    <location>
        <begin position="54"/>
        <end position="63"/>
    </location>
</feature>
<organism evidence="2 3">
    <name type="scientific">Marasmiellus scandens</name>
    <dbReference type="NCBI Taxonomy" id="2682957"/>
    <lineage>
        <taxon>Eukaryota</taxon>
        <taxon>Fungi</taxon>
        <taxon>Dikarya</taxon>
        <taxon>Basidiomycota</taxon>
        <taxon>Agaricomycotina</taxon>
        <taxon>Agaricomycetes</taxon>
        <taxon>Agaricomycetidae</taxon>
        <taxon>Agaricales</taxon>
        <taxon>Marasmiineae</taxon>
        <taxon>Omphalotaceae</taxon>
        <taxon>Marasmiellus</taxon>
    </lineage>
</organism>
<protein>
    <submittedName>
        <fullName evidence="2">Uncharacterized protein</fullName>
    </submittedName>
</protein>
<feature type="region of interest" description="Disordered" evidence="1">
    <location>
        <begin position="310"/>
        <end position="331"/>
    </location>
</feature>